<name>A0A060YF10_ONCMY</name>
<feature type="compositionally biased region" description="Acidic residues" evidence="1">
    <location>
        <begin position="34"/>
        <end position="53"/>
    </location>
</feature>
<evidence type="ECO:0000256" key="1">
    <source>
        <dbReference type="SAM" id="MobiDB-lite"/>
    </source>
</evidence>
<evidence type="ECO:0000313" key="3">
    <source>
        <dbReference type="Proteomes" id="UP000193380"/>
    </source>
</evidence>
<feature type="region of interest" description="Disordered" evidence="1">
    <location>
        <begin position="189"/>
        <end position="255"/>
    </location>
</feature>
<organism evidence="2 3">
    <name type="scientific">Oncorhynchus mykiss</name>
    <name type="common">Rainbow trout</name>
    <name type="synonym">Salmo gairdneri</name>
    <dbReference type="NCBI Taxonomy" id="8022"/>
    <lineage>
        <taxon>Eukaryota</taxon>
        <taxon>Metazoa</taxon>
        <taxon>Chordata</taxon>
        <taxon>Craniata</taxon>
        <taxon>Vertebrata</taxon>
        <taxon>Euteleostomi</taxon>
        <taxon>Actinopterygii</taxon>
        <taxon>Neopterygii</taxon>
        <taxon>Teleostei</taxon>
        <taxon>Protacanthopterygii</taxon>
        <taxon>Salmoniformes</taxon>
        <taxon>Salmonidae</taxon>
        <taxon>Salmoninae</taxon>
        <taxon>Oncorhynchus</taxon>
    </lineage>
</organism>
<dbReference type="AlphaFoldDB" id="A0A060YF10"/>
<feature type="region of interest" description="Disordered" evidence="1">
    <location>
        <begin position="288"/>
        <end position="322"/>
    </location>
</feature>
<reference evidence="2" key="2">
    <citation type="submission" date="2014-03" db="EMBL/GenBank/DDBJ databases">
        <authorList>
            <person name="Genoscope - CEA"/>
        </authorList>
    </citation>
    <scope>NUCLEOTIDE SEQUENCE</scope>
</reference>
<proteinExistence type="predicted"/>
<gene>
    <name evidence="2" type="ORF">GSONMT00052646001</name>
</gene>
<dbReference type="Proteomes" id="UP000193380">
    <property type="component" value="Unassembled WGS sequence"/>
</dbReference>
<feature type="region of interest" description="Disordered" evidence="1">
    <location>
        <begin position="33"/>
        <end position="53"/>
    </location>
</feature>
<feature type="compositionally biased region" description="Polar residues" evidence="1">
    <location>
        <begin position="163"/>
        <end position="172"/>
    </location>
</feature>
<dbReference type="STRING" id="8022.A0A060YF10"/>
<feature type="compositionally biased region" description="Basic residues" evidence="1">
    <location>
        <begin position="109"/>
        <end position="131"/>
    </location>
</feature>
<feature type="region of interest" description="Disordered" evidence="1">
    <location>
        <begin position="96"/>
        <end position="172"/>
    </location>
</feature>
<accession>A0A060YF10</accession>
<dbReference type="EMBL" id="FR908096">
    <property type="protein sequence ID" value="CDQ87705.1"/>
    <property type="molecule type" value="Genomic_DNA"/>
</dbReference>
<evidence type="ECO:0000313" key="2">
    <source>
        <dbReference type="EMBL" id="CDQ87705.1"/>
    </source>
</evidence>
<reference evidence="2" key="1">
    <citation type="journal article" date="2014" name="Nat. Commun.">
        <title>The rainbow trout genome provides novel insights into evolution after whole-genome duplication in vertebrates.</title>
        <authorList>
            <person name="Berthelot C."/>
            <person name="Brunet F."/>
            <person name="Chalopin D."/>
            <person name="Juanchich A."/>
            <person name="Bernard M."/>
            <person name="Noel B."/>
            <person name="Bento P."/>
            <person name="Da Silva C."/>
            <person name="Labadie K."/>
            <person name="Alberti A."/>
            <person name="Aury J.M."/>
            <person name="Louis A."/>
            <person name="Dehais P."/>
            <person name="Bardou P."/>
            <person name="Montfort J."/>
            <person name="Klopp C."/>
            <person name="Cabau C."/>
            <person name="Gaspin C."/>
            <person name="Thorgaard G.H."/>
            <person name="Boussaha M."/>
            <person name="Quillet E."/>
            <person name="Guyomard R."/>
            <person name="Galiana D."/>
            <person name="Bobe J."/>
            <person name="Volff J.N."/>
            <person name="Genet C."/>
            <person name="Wincker P."/>
            <person name="Jaillon O."/>
            <person name="Roest Crollius H."/>
            <person name="Guiguen Y."/>
        </authorList>
    </citation>
    <scope>NUCLEOTIDE SEQUENCE [LARGE SCALE GENOMIC DNA]</scope>
</reference>
<feature type="compositionally biased region" description="Basic and acidic residues" evidence="1">
    <location>
        <begin position="294"/>
        <end position="310"/>
    </location>
</feature>
<sequence length="322" mass="36826">MLKRVVLKLHPCLTPCPVERTLSLSLSVQINVKEEEEEDEDFSTEEQEKDEDWENALSVERFGNIITDSAISGGEKMGPNYNEKDFEYHRHTFHHTHHPLSTHLPPPQRLRKRVLSMDRKRRRKKKRKNKKTSMAPSEVTPTIHEVDEEEESETEGRDLAATPTEQPDDQQQFSLGSEENLEPTVPLTSFHMESEQQHPPPEKATLATAEVVEGELEEAQQDIREQPEDEEGDEEPTNRCAQNQMNPLHPAPRTSYDMRERVCIGSMTAVETAVYRKVPTDEAEAQMLASSDLDDMKSKTHTYTPERTDRSQINPSSPPSCC</sequence>
<dbReference type="PaxDb" id="8022-A0A060YF10"/>
<protein>
    <submittedName>
        <fullName evidence="2">Uncharacterized protein</fullName>
    </submittedName>
</protein>